<dbReference type="Proteomes" id="UP000664169">
    <property type="component" value="Unassembled WGS sequence"/>
</dbReference>
<evidence type="ECO:0000313" key="2">
    <source>
        <dbReference type="EMBL" id="CAF9922477.1"/>
    </source>
</evidence>
<dbReference type="EMBL" id="CAJPDQ010000018">
    <property type="protein sequence ID" value="CAF9922477.1"/>
    <property type="molecule type" value="Genomic_DNA"/>
</dbReference>
<reference evidence="2" key="1">
    <citation type="submission" date="2021-03" db="EMBL/GenBank/DDBJ databases">
        <authorList>
            <person name="Tagirdzhanova G."/>
        </authorList>
    </citation>
    <scope>NUCLEOTIDE SEQUENCE</scope>
</reference>
<evidence type="ECO:0000256" key="1">
    <source>
        <dbReference type="SAM" id="MobiDB-lite"/>
    </source>
</evidence>
<organism evidence="2 3">
    <name type="scientific">Gomphillus americanus</name>
    <dbReference type="NCBI Taxonomy" id="1940652"/>
    <lineage>
        <taxon>Eukaryota</taxon>
        <taxon>Fungi</taxon>
        <taxon>Dikarya</taxon>
        <taxon>Ascomycota</taxon>
        <taxon>Pezizomycotina</taxon>
        <taxon>Lecanoromycetes</taxon>
        <taxon>OSLEUM clade</taxon>
        <taxon>Ostropomycetidae</taxon>
        <taxon>Ostropales</taxon>
        <taxon>Graphidaceae</taxon>
        <taxon>Gomphilloideae</taxon>
        <taxon>Gomphillus</taxon>
    </lineage>
</organism>
<accession>A0A8H3IC01</accession>
<name>A0A8H3IC01_9LECA</name>
<proteinExistence type="predicted"/>
<dbReference type="OrthoDB" id="125347at2759"/>
<gene>
    <name evidence="2" type="ORF">GOMPHAMPRED_002569</name>
</gene>
<sequence>MSSLSTLAELPDISYHNDWNSVKQALQNWSVRNKFAYKTPCKDDRRARYICTVPGCIFRVTGNRDRSGRITVRVVNRRHTCMHSAGSQNAFGIGASSTTAIDSNPAIAPTIPQLDDRDVLPQEDLGSGHEDQKYRNPASQMKWLVTAMERVLDVTATTKPADIQAAAKEYYNEQISYQQAFRCLRLLTADIKEQGHRERVPDELRKAIVALRVFVDPPMDWIEIERKTGIKARTAGYVFTSAEKKSGGSTNPFVLLKNATISLSGPKAGSKIQKVDDGNQHPSNFHGPPADFPAYKDMMGCTYPIELITESSQLPKRRKRDDGMIDPNLDVTVELTRAAAGGEDAPEEASEATSMLQDEDGGVAVYETGPRVAAVEHMKLSKQHEREAWPPDRSSIEERTLSALVQPR</sequence>
<evidence type="ECO:0000313" key="3">
    <source>
        <dbReference type="Proteomes" id="UP000664169"/>
    </source>
</evidence>
<feature type="region of interest" description="Disordered" evidence="1">
    <location>
        <begin position="339"/>
        <end position="360"/>
    </location>
</feature>
<comment type="caution">
    <text evidence="2">The sequence shown here is derived from an EMBL/GenBank/DDBJ whole genome shotgun (WGS) entry which is preliminary data.</text>
</comment>
<keyword evidence="3" id="KW-1185">Reference proteome</keyword>
<feature type="region of interest" description="Disordered" evidence="1">
    <location>
        <begin position="380"/>
        <end position="408"/>
    </location>
</feature>
<dbReference type="AlphaFoldDB" id="A0A8H3IC01"/>
<protein>
    <recommendedName>
        <fullName evidence="4">Transposase MuDR plant domain-containing protein</fullName>
    </recommendedName>
</protein>
<evidence type="ECO:0008006" key="4">
    <source>
        <dbReference type="Google" id="ProtNLM"/>
    </source>
</evidence>
<feature type="compositionally biased region" description="Basic and acidic residues" evidence="1">
    <location>
        <begin position="380"/>
        <end position="400"/>
    </location>
</feature>